<feature type="region of interest" description="Disordered" evidence="5">
    <location>
        <begin position="507"/>
        <end position="547"/>
    </location>
</feature>
<feature type="compositionally biased region" description="Pro residues" evidence="5">
    <location>
        <begin position="342"/>
        <end position="360"/>
    </location>
</feature>
<evidence type="ECO:0000313" key="8">
    <source>
        <dbReference type="EMBL" id="KAK9984378.1"/>
    </source>
</evidence>
<feature type="transmembrane region" description="Helical" evidence="6">
    <location>
        <begin position="721"/>
        <end position="742"/>
    </location>
</feature>
<organism evidence="8 9">
    <name type="scientific">Lithocarpus litseifolius</name>
    <dbReference type="NCBI Taxonomy" id="425828"/>
    <lineage>
        <taxon>Eukaryota</taxon>
        <taxon>Viridiplantae</taxon>
        <taxon>Streptophyta</taxon>
        <taxon>Embryophyta</taxon>
        <taxon>Tracheophyta</taxon>
        <taxon>Spermatophyta</taxon>
        <taxon>Magnoliopsida</taxon>
        <taxon>eudicotyledons</taxon>
        <taxon>Gunneridae</taxon>
        <taxon>Pentapetalae</taxon>
        <taxon>rosids</taxon>
        <taxon>fabids</taxon>
        <taxon>Fagales</taxon>
        <taxon>Fagaceae</taxon>
        <taxon>Lithocarpus</taxon>
    </lineage>
</organism>
<feature type="region of interest" description="Disordered" evidence="5">
    <location>
        <begin position="304"/>
        <end position="392"/>
    </location>
</feature>
<evidence type="ECO:0000256" key="3">
    <source>
        <dbReference type="ARBA" id="ARBA00022801"/>
    </source>
</evidence>
<proteinExistence type="inferred from homology"/>
<dbReference type="Pfam" id="PF22788">
    <property type="entry name" value="COP9_hel_rpt"/>
    <property type="match status" value="1"/>
</dbReference>
<evidence type="ECO:0000256" key="4">
    <source>
        <dbReference type="ARBA" id="ARBA00023134"/>
    </source>
</evidence>
<evidence type="ECO:0000313" key="9">
    <source>
        <dbReference type="Proteomes" id="UP001459277"/>
    </source>
</evidence>
<sequence length="865" mass="96419">MAAVAAEIPDEFGPGPIEGSVLRALKEHRSCAVWERLLRKVDQGLPDGAAEVVVHQYAWCYILALLGDTIFADKSGDRVYTMWLQMLRDLNNPSRATDRDASQIGGALILVQYWAWVRFPFLCPRMDLPPDDAYGPPVAPSPLSIKTVWVVSTKNSPAKICLIRYRQLLDSMLPNQCGNHMKLNEATCLRSMSQEGMRGQRGCRLDKHLGHIQVWNSRAQSICHGARLEGDISPAHQYFGWYDRVTWRFVDHTTIAVLIMVASHKQMLTRYTVGSPEYKQITTVLKVVDRLHRITAQLPLEDAEGANPEALEDTVRLSTSSTPASHSHGQRAAPHQVVSRPDPLPPLHASPAPEFPPPPYASLSLEFPPSPHPSPTPEFPPPPHESPSLEIPPRTAYAVPDLEIPLPSTHASSHSEIPLPTPRIVSDPAHLSLTLPSFDLGIDFNQTPPVMHTQSPSYSIGHIDHVPFHSDSMSFMPTPGLHTDPMITGLTHISFATPSFPAVVGSSVVGSQAKQPDVHVEHEQQREEPEQGDAIPPPPHTRHYTRQHKRMRGVAPLQAAVRKPQNSSEHLTTLHQEFLLLSLLAKCYKIGLSILEEDIFEVDQLRDLFLYCYYGGAALWMCFRGKCGWRGNTRSYKSITYAIWIFIGSGKKTFLHRLVCHTQASNIRGYVMNLDPAVMTLPFGANIDIRHTVKYKEVMKLYNLGPNGGILTSLNLFAMKYAAVFGAFVAGMACLFGNEFSAKLMASLAKCFEDEYHKEDNLSLPNITLLLSYLYIFGVCSSSKFRQLIHVNSTQSLAFVLDEFYKNLRSVRVSAVSGSGVDAFFKAIEASAEEYMETYKYCLNLIDVLLAFLLQFYCLAILLLP</sequence>
<dbReference type="GO" id="GO:0003924">
    <property type="term" value="F:GTPase activity"/>
    <property type="evidence" value="ECO:0007669"/>
    <property type="project" value="TreeGrafter"/>
</dbReference>
<name>A0AAW2BG21_9ROSI</name>
<dbReference type="EMBL" id="JAZDWU010000012">
    <property type="protein sequence ID" value="KAK9984378.1"/>
    <property type="molecule type" value="Genomic_DNA"/>
</dbReference>
<keyword evidence="9" id="KW-1185">Reference proteome</keyword>
<dbReference type="Proteomes" id="UP001459277">
    <property type="component" value="Unassembled WGS sequence"/>
</dbReference>
<dbReference type="AlphaFoldDB" id="A0AAW2BG21"/>
<keyword evidence="6" id="KW-1133">Transmembrane helix</keyword>
<evidence type="ECO:0000256" key="5">
    <source>
        <dbReference type="SAM" id="MobiDB-lite"/>
    </source>
</evidence>
<accession>A0AAW2BG21</accession>
<dbReference type="Gene3D" id="3.40.50.300">
    <property type="entry name" value="P-loop containing nucleotide triphosphate hydrolases"/>
    <property type="match status" value="1"/>
</dbReference>
<comment type="caution">
    <text evidence="8">The sequence shown here is derived from an EMBL/GenBank/DDBJ whole genome shotgun (WGS) entry which is preliminary data.</text>
</comment>
<keyword evidence="6" id="KW-0472">Membrane</keyword>
<evidence type="ECO:0000256" key="2">
    <source>
        <dbReference type="ARBA" id="ARBA00022741"/>
    </source>
</evidence>
<feature type="domain" description="COP9 signalosome complex subunit 3 N-terminal helical repeats" evidence="7">
    <location>
        <begin position="542"/>
        <end position="617"/>
    </location>
</feature>
<protein>
    <recommendedName>
        <fullName evidence="7">COP9 signalosome complex subunit 3 N-terminal helical repeats domain-containing protein</fullName>
    </recommendedName>
</protein>
<feature type="compositionally biased region" description="Pro residues" evidence="5">
    <location>
        <begin position="368"/>
        <end position="385"/>
    </location>
</feature>
<comment type="similarity">
    <text evidence="1">Belongs to the GPN-loop GTPase family.</text>
</comment>
<keyword evidence="2" id="KW-0547">Nucleotide-binding</keyword>
<keyword evidence="4" id="KW-0342">GTP-binding</keyword>
<dbReference type="PANTHER" id="PTHR21231:SF8">
    <property type="entry name" value="GPN-LOOP GTPASE 1"/>
    <property type="match status" value="1"/>
</dbReference>
<evidence type="ECO:0000256" key="1">
    <source>
        <dbReference type="ARBA" id="ARBA00005290"/>
    </source>
</evidence>
<feature type="compositionally biased region" description="Polar residues" evidence="5">
    <location>
        <begin position="316"/>
        <end position="327"/>
    </location>
</feature>
<keyword evidence="6" id="KW-0812">Transmembrane</keyword>
<dbReference type="PANTHER" id="PTHR21231">
    <property type="entry name" value="XPA-BINDING PROTEIN 1-RELATED"/>
    <property type="match status" value="1"/>
</dbReference>
<dbReference type="InterPro" id="IPR055089">
    <property type="entry name" value="COP9_N"/>
</dbReference>
<evidence type="ECO:0000256" key="6">
    <source>
        <dbReference type="SAM" id="Phobius"/>
    </source>
</evidence>
<gene>
    <name evidence="8" type="ORF">SO802_033903</name>
</gene>
<reference evidence="8 9" key="1">
    <citation type="submission" date="2024-01" db="EMBL/GenBank/DDBJ databases">
        <title>A telomere-to-telomere, gap-free genome of sweet tea (Lithocarpus litseifolius).</title>
        <authorList>
            <person name="Zhou J."/>
        </authorList>
    </citation>
    <scope>NUCLEOTIDE SEQUENCE [LARGE SCALE GENOMIC DNA]</scope>
    <source>
        <strain evidence="8">Zhou-2022a</strain>
        <tissue evidence="8">Leaf</tissue>
    </source>
</reference>
<feature type="compositionally biased region" description="Basic and acidic residues" evidence="5">
    <location>
        <begin position="516"/>
        <end position="529"/>
    </location>
</feature>
<dbReference type="InterPro" id="IPR027417">
    <property type="entry name" value="P-loop_NTPase"/>
</dbReference>
<feature type="transmembrane region" description="Helical" evidence="6">
    <location>
        <begin position="841"/>
        <end position="864"/>
    </location>
</feature>
<dbReference type="SUPFAM" id="SSF52540">
    <property type="entry name" value="P-loop containing nucleoside triphosphate hydrolases"/>
    <property type="match status" value="1"/>
</dbReference>
<dbReference type="InterPro" id="IPR004130">
    <property type="entry name" value="Gpn"/>
</dbReference>
<dbReference type="GO" id="GO:0005525">
    <property type="term" value="F:GTP binding"/>
    <property type="evidence" value="ECO:0007669"/>
    <property type="project" value="UniProtKB-KW"/>
</dbReference>
<dbReference type="Pfam" id="PF03029">
    <property type="entry name" value="ATP_bind_1"/>
    <property type="match status" value="1"/>
</dbReference>
<evidence type="ECO:0000259" key="7">
    <source>
        <dbReference type="Pfam" id="PF22788"/>
    </source>
</evidence>
<keyword evidence="3" id="KW-0378">Hydrolase</keyword>